<evidence type="ECO:0000313" key="1">
    <source>
        <dbReference type="EMBL" id="RAG81223.1"/>
    </source>
</evidence>
<reference evidence="1 2" key="1">
    <citation type="submission" date="2018-06" db="EMBL/GenBank/DDBJ databases">
        <title>Streptacidiphilus pinicola sp. nov., isolated from pine grove soil.</title>
        <authorList>
            <person name="Roh S.G."/>
            <person name="Park S."/>
            <person name="Kim M.-K."/>
            <person name="Yun B.-R."/>
            <person name="Park J."/>
            <person name="Kim M.J."/>
            <person name="Kim Y.S."/>
            <person name="Kim S.B."/>
        </authorList>
    </citation>
    <scope>NUCLEOTIDE SEQUENCE [LARGE SCALE GENOMIC DNA]</scope>
    <source>
        <strain evidence="1 2">MMS16-CNU450</strain>
    </source>
</reference>
<dbReference type="Proteomes" id="UP000248889">
    <property type="component" value="Unassembled WGS sequence"/>
</dbReference>
<organism evidence="1 2">
    <name type="scientific">Streptacidiphilus pinicola</name>
    <dbReference type="NCBI Taxonomy" id="2219663"/>
    <lineage>
        <taxon>Bacteria</taxon>
        <taxon>Bacillati</taxon>
        <taxon>Actinomycetota</taxon>
        <taxon>Actinomycetes</taxon>
        <taxon>Kitasatosporales</taxon>
        <taxon>Streptomycetaceae</taxon>
        <taxon>Streptacidiphilus</taxon>
    </lineage>
</organism>
<dbReference type="AlphaFoldDB" id="A0A2X0ICA9"/>
<sequence>MKTFTYGRRGLEPVNALVDVWAEQREPDAAAERLHLYAALATAVGDHPAHGPWRRWLGRTPLLLIAVPSDEVISVVGRAFQEAARADSRLQDLIDSMPIGVASADAVAEAGAGAAIWWSPANVRRQPWLELQPRYSG</sequence>
<name>A0A2X0ICA9_9ACTN</name>
<gene>
    <name evidence="1" type="ORF">DN069_33885</name>
</gene>
<comment type="caution">
    <text evidence="1">The sequence shown here is derived from an EMBL/GenBank/DDBJ whole genome shotgun (WGS) entry which is preliminary data.</text>
</comment>
<evidence type="ECO:0000313" key="2">
    <source>
        <dbReference type="Proteomes" id="UP000248889"/>
    </source>
</evidence>
<dbReference type="EMBL" id="QKYN01000171">
    <property type="protein sequence ID" value="RAG81223.1"/>
    <property type="molecule type" value="Genomic_DNA"/>
</dbReference>
<keyword evidence="2" id="KW-1185">Reference proteome</keyword>
<protein>
    <submittedName>
        <fullName evidence="1">Uncharacterized protein</fullName>
    </submittedName>
</protein>
<accession>A0A2X0ICA9</accession>
<proteinExistence type="predicted"/>